<evidence type="ECO:0000256" key="3">
    <source>
        <dbReference type="ARBA" id="ARBA00012744"/>
    </source>
</evidence>
<proteinExistence type="inferred from homology"/>
<dbReference type="Proteomes" id="UP001632037">
    <property type="component" value="Unassembled WGS sequence"/>
</dbReference>
<evidence type="ECO:0000313" key="8">
    <source>
        <dbReference type="EMBL" id="KAL3664697.1"/>
    </source>
</evidence>
<dbReference type="InterPro" id="IPR002772">
    <property type="entry name" value="Glyco_hydro_3_C"/>
</dbReference>
<comment type="caution">
    <text evidence="8">The sequence shown here is derived from an EMBL/GenBank/DDBJ whole genome shotgun (WGS) entry which is preliminary data.</text>
</comment>
<dbReference type="EMBL" id="JBIMZQ010000023">
    <property type="protein sequence ID" value="KAL3664697.1"/>
    <property type="molecule type" value="Genomic_DNA"/>
</dbReference>
<evidence type="ECO:0000313" key="9">
    <source>
        <dbReference type="Proteomes" id="UP001632037"/>
    </source>
</evidence>
<keyword evidence="4" id="KW-0732">Signal</keyword>
<evidence type="ECO:0000256" key="6">
    <source>
        <dbReference type="ARBA" id="ARBA00023295"/>
    </source>
</evidence>
<evidence type="ECO:0000259" key="7">
    <source>
        <dbReference type="Pfam" id="PF01915"/>
    </source>
</evidence>
<evidence type="ECO:0000256" key="4">
    <source>
        <dbReference type="ARBA" id="ARBA00022729"/>
    </source>
</evidence>
<evidence type="ECO:0000256" key="2">
    <source>
        <dbReference type="ARBA" id="ARBA00005336"/>
    </source>
</evidence>
<keyword evidence="6" id="KW-0326">Glycosidase</keyword>
<dbReference type="Pfam" id="PF01915">
    <property type="entry name" value="Glyco_hydro_3_C"/>
    <property type="match status" value="1"/>
</dbReference>
<dbReference type="PANTHER" id="PTHR30620:SF16">
    <property type="entry name" value="LYSOSOMAL BETA GLUCOSIDASE"/>
    <property type="match status" value="1"/>
</dbReference>
<feature type="domain" description="Glycoside hydrolase family 3 C-terminal" evidence="7">
    <location>
        <begin position="41"/>
        <end position="233"/>
    </location>
</feature>
<dbReference type="GO" id="GO:0008422">
    <property type="term" value="F:beta-glucosidase activity"/>
    <property type="evidence" value="ECO:0007669"/>
    <property type="project" value="UniProtKB-EC"/>
</dbReference>
<keyword evidence="9" id="KW-1185">Reference proteome</keyword>
<reference evidence="8 9" key="1">
    <citation type="submission" date="2024-09" db="EMBL/GenBank/DDBJ databases">
        <title>Genome sequencing and assembly of Phytophthora oleae, isolate VK10A, causative agent of rot of olive drupes.</title>
        <authorList>
            <person name="Conti Taguali S."/>
            <person name="Riolo M."/>
            <person name="La Spada F."/>
            <person name="Cacciola S.O."/>
            <person name="Dionisio G."/>
        </authorList>
    </citation>
    <scope>NUCLEOTIDE SEQUENCE [LARGE SCALE GENOMIC DNA]</scope>
    <source>
        <strain evidence="8 9">VK10A</strain>
    </source>
</reference>
<comment type="catalytic activity">
    <reaction evidence="1">
        <text>Hydrolysis of terminal, non-reducing beta-D-glucosyl residues with release of beta-D-glucose.</text>
        <dbReference type="EC" id="3.2.1.21"/>
    </reaction>
</comment>
<dbReference type="AlphaFoldDB" id="A0ABD3FCQ4"/>
<evidence type="ECO:0000256" key="1">
    <source>
        <dbReference type="ARBA" id="ARBA00000448"/>
    </source>
</evidence>
<keyword evidence="5" id="KW-0378">Hydrolase</keyword>
<evidence type="ECO:0000256" key="5">
    <source>
        <dbReference type="ARBA" id="ARBA00022801"/>
    </source>
</evidence>
<dbReference type="EC" id="3.2.1.21" evidence="3"/>
<dbReference type="SUPFAM" id="SSF52279">
    <property type="entry name" value="Beta-D-glucan exohydrolase, C-terminal domain"/>
    <property type="match status" value="1"/>
</dbReference>
<organism evidence="8 9">
    <name type="scientific">Phytophthora oleae</name>
    <dbReference type="NCBI Taxonomy" id="2107226"/>
    <lineage>
        <taxon>Eukaryota</taxon>
        <taxon>Sar</taxon>
        <taxon>Stramenopiles</taxon>
        <taxon>Oomycota</taxon>
        <taxon>Peronosporomycetes</taxon>
        <taxon>Peronosporales</taxon>
        <taxon>Peronosporaceae</taxon>
        <taxon>Phytophthora</taxon>
    </lineage>
</organism>
<dbReference type="InterPro" id="IPR051915">
    <property type="entry name" value="Cellulose_Degrad_GH3"/>
</dbReference>
<dbReference type="PANTHER" id="PTHR30620">
    <property type="entry name" value="PERIPLASMIC BETA-GLUCOSIDASE-RELATED"/>
    <property type="match status" value="1"/>
</dbReference>
<protein>
    <recommendedName>
        <fullName evidence="3">beta-glucosidase</fullName>
        <ecNumber evidence="3">3.2.1.21</ecNumber>
    </recommendedName>
</protein>
<sequence length="254" mass="28088">MTMNQKQCLNLNRSKITEDETDHFDDLFATLEHEQHTPVRERHVQVVGDNAETALMSQPSTHAILRALADKPAALRQYIDQLERTGAPADLETAKEYASKAEYTAAVTGEVNYEEKNGDIDDLTLPTGQIEYVNALAATGTKVILVLFEGRPRLLQTLPQNVYAVIDGLLPCELDGQATVEILYGKVNPSGRLPITYPKATGNVLIPYRHRVTTKCESGDYCEMQWEFGSGLSDTEFTYSNLTLSSSNVTSSSQ</sequence>
<accession>A0ABD3FCQ4</accession>
<name>A0ABD3FCQ4_9STRA</name>
<gene>
    <name evidence="8" type="ORF">V7S43_010446</name>
</gene>
<dbReference type="Gene3D" id="3.40.50.1700">
    <property type="entry name" value="Glycoside hydrolase family 3 C-terminal domain"/>
    <property type="match status" value="1"/>
</dbReference>
<dbReference type="InterPro" id="IPR036881">
    <property type="entry name" value="Glyco_hydro_3_C_sf"/>
</dbReference>
<comment type="similarity">
    <text evidence="2">Belongs to the glycosyl hydrolase 3 family.</text>
</comment>